<keyword evidence="3" id="KW-1185">Reference proteome</keyword>
<dbReference type="EMBL" id="QUSF01000078">
    <property type="protein sequence ID" value="RLV95329.1"/>
    <property type="molecule type" value="Genomic_DNA"/>
</dbReference>
<feature type="region of interest" description="Disordered" evidence="1">
    <location>
        <begin position="92"/>
        <end position="113"/>
    </location>
</feature>
<gene>
    <name evidence="2" type="ORF">DV515_00012898</name>
</gene>
<accession>A0A3L8S3M3</accession>
<proteinExistence type="predicted"/>
<protein>
    <submittedName>
        <fullName evidence="2">Uncharacterized protein</fullName>
    </submittedName>
</protein>
<evidence type="ECO:0000256" key="1">
    <source>
        <dbReference type="SAM" id="MobiDB-lite"/>
    </source>
</evidence>
<dbReference type="Proteomes" id="UP000276834">
    <property type="component" value="Unassembled WGS sequence"/>
</dbReference>
<comment type="caution">
    <text evidence="2">The sequence shown here is derived from an EMBL/GenBank/DDBJ whole genome shotgun (WGS) entry which is preliminary data.</text>
</comment>
<evidence type="ECO:0000313" key="3">
    <source>
        <dbReference type="Proteomes" id="UP000276834"/>
    </source>
</evidence>
<sequence>MTCLFLCDLDMAGSHQLRSPNGRFLPVEAFQDALLSPLAPQGPAAHAGFAGGLGIAPFRQQTDSAVEKNTEGSCASTPLGVITNHAVLGTANGTGNAGAASAPGKDLSAEEARERRRSAWAASVFPKHQFALSNKNINRLII</sequence>
<evidence type="ECO:0000313" key="2">
    <source>
        <dbReference type="EMBL" id="RLV95329.1"/>
    </source>
</evidence>
<organism evidence="2 3">
    <name type="scientific">Chloebia gouldiae</name>
    <name type="common">Gouldian finch</name>
    <name type="synonym">Erythrura gouldiae</name>
    <dbReference type="NCBI Taxonomy" id="44316"/>
    <lineage>
        <taxon>Eukaryota</taxon>
        <taxon>Metazoa</taxon>
        <taxon>Chordata</taxon>
        <taxon>Craniata</taxon>
        <taxon>Vertebrata</taxon>
        <taxon>Euteleostomi</taxon>
        <taxon>Archelosauria</taxon>
        <taxon>Archosauria</taxon>
        <taxon>Dinosauria</taxon>
        <taxon>Saurischia</taxon>
        <taxon>Theropoda</taxon>
        <taxon>Coelurosauria</taxon>
        <taxon>Aves</taxon>
        <taxon>Neognathae</taxon>
        <taxon>Neoaves</taxon>
        <taxon>Telluraves</taxon>
        <taxon>Australaves</taxon>
        <taxon>Passeriformes</taxon>
        <taxon>Passeroidea</taxon>
        <taxon>Passeridae</taxon>
        <taxon>Chloebia</taxon>
    </lineage>
</organism>
<reference evidence="2 3" key="1">
    <citation type="journal article" date="2018" name="Proc. R. Soc. B">
        <title>A non-coding region near Follistatin controls head colour polymorphism in the Gouldian finch.</title>
        <authorList>
            <person name="Toomey M.B."/>
            <person name="Marques C.I."/>
            <person name="Andrade P."/>
            <person name="Araujo P.M."/>
            <person name="Sabatino S."/>
            <person name="Gazda M.A."/>
            <person name="Afonso S."/>
            <person name="Lopes R.J."/>
            <person name="Corbo J.C."/>
            <person name="Carneiro M."/>
        </authorList>
    </citation>
    <scope>NUCLEOTIDE SEQUENCE [LARGE SCALE GENOMIC DNA]</scope>
    <source>
        <strain evidence="2">Red01</strain>
        <tissue evidence="2">Muscle</tissue>
    </source>
</reference>
<name>A0A3L8S3M3_CHLGU</name>
<dbReference type="AlphaFoldDB" id="A0A3L8S3M3"/>